<feature type="compositionally biased region" description="Basic residues" evidence="1">
    <location>
        <begin position="1"/>
        <end position="10"/>
    </location>
</feature>
<gene>
    <name evidence="2" type="ORF">AJ80_00786</name>
</gene>
<sequence>MSSRALRKLQKQQESAQKIEQEEISDDSEEEVTRAPTKFNAFDLLNEQDAEHESESEASVIEQEVIAPAPVSVPAESPKPTAGSKKSKKKKKKRGKKQEAAPQAKSSPSPDDESELDEIDRALQDLSVKQPTRTRDEATSADASNAELQASLDALLSIDSKRLNALNEMKKLFGNIIMENRREEGARQAPGRRRDRNRQGIDLGRALTGRFSPASRGQDLAGAALRKNILMQAKDEWPKATSGGLGMEIVEKKSSGQTVFKLVHNAAYKDVQRQFDICVESMEPERMIQLLQYNPYHLSTLLQVSEIAKHQGDHAVSGDLLERALFNIGRSVNSSFANQLKDGTARMDFEVKANREFWLAGWKYIVNLGMKGTWQTAYEWAKLLLSIDPEDPYAITLILDQLAIRGREYGHFIEICQHDFFKTRWQVYPNIQCSLPLAYFRQGNASESRRLLSEAMKKYPWIFCRLAQELNINPIPKHIWGKQAPTQSHELLSELYVVRAKDNWNTPETISLLVEVADTITASETAIEPPEISLDIARHVILSDVRAVTTHLPRSFVGGRISASDPLPPGQPVGEVPPAYSQYMFEAANQIFGLNQRAVDQDPESLLEEADIDDVDTVDRPETSDEEIMASHPEGYLFTNGLRDLRTFIHENGVDRGNWEPNVDSSPVTDWIGRLTQLEPDRWHPVIHDAAIELNSPLVLDLLLEELRMQTEE</sequence>
<proteinExistence type="predicted"/>
<dbReference type="STRING" id="1447883.A0A2B7Z1R8"/>
<dbReference type="InterPro" id="IPR006994">
    <property type="entry name" value="TCF25/Rqc1"/>
</dbReference>
<keyword evidence="3" id="KW-1185">Reference proteome</keyword>
<dbReference type="PANTHER" id="PTHR22684">
    <property type="entry name" value="NULP1-RELATED"/>
    <property type="match status" value="1"/>
</dbReference>
<evidence type="ECO:0000313" key="3">
    <source>
        <dbReference type="Proteomes" id="UP000224634"/>
    </source>
</evidence>
<organism evidence="2 3">
    <name type="scientific">Polytolypa hystricis (strain UAMH7299)</name>
    <dbReference type="NCBI Taxonomy" id="1447883"/>
    <lineage>
        <taxon>Eukaryota</taxon>
        <taxon>Fungi</taxon>
        <taxon>Dikarya</taxon>
        <taxon>Ascomycota</taxon>
        <taxon>Pezizomycotina</taxon>
        <taxon>Eurotiomycetes</taxon>
        <taxon>Eurotiomycetidae</taxon>
        <taxon>Onygenales</taxon>
        <taxon>Onygenales incertae sedis</taxon>
        <taxon>Polytolypa</taxon>
    </lineage>
</organism>
<feature type="compositionally biased region" description="Low complexity" evidence="1">
    <location>
        <begin position="64"/>
        <end position="84"/>
    </location>
</feature>
<dbReference type="AlphaFoldDB" id="A0A2B7Z1R8"/>
<dbReference type="PANTHER" id="PTHR22684:SF0">
    <property type="entry name" value="RIBOSOME QUALITY CONTROL COMPLEX SUBUNIT TCF25"/>
    <property type="match status" value="1"/>
</dbReference>
<accession>A0A2B7Z1R8</accession>
<dbReference type="GO" id="GO:1990116">
    <property type="term" value="P:ribosome-associated ubiquitin-dependent protein catabolic process"/>
    <property type="evidence" value="ECO:0007669"/>
    <property type="project" value="TreeGrafter"/>
</dbReference>
<comment type="caution">
    <text evidence="2">The sequence shown here is derived from an EMBL/GenBank/DDBJ whole genome shotgun (WGS) entry which is preliminary data.</text>
</comment>
<dbReference type="Pfam" id="PF04910">
    <property type="entry name" value="Tcf25"/>
    <property type="match status" value="1"/>
</dbReference>
<protein>
    <recommendedName>
        <fullName evidence="4">Nulp1-pending protein</fullName>
    </recommendedName>
</protein>
<dbReference type="Proteomes" id="UP000224634">
    <property type="component" value="Unassembled WGS sequence"/>
</dbReference>
<evidence type="ECO:0000256" key="1">
    <source>
        <dbReference type="SAM" id="MobiDB-lite"/>
    </source>
</evidence>
<name>A0A2B7Z1R8_POLH7</name>
<dbReference type="OrthoDB" id="205993at2759"/>
<feature type="region of interest" description="Disordered" evidence="1">
    <location>
        <begin position="184"/>
        <end position="203"/>
    </location>
</feature>
<dbReference type="GO" id="GO:0072344">
    <property type="term" value="P:rescue of stalled ribosome"/>
    <property type="evidence" value="ECO:0007669"/>
    <property type="project" value="TreeGrafter"/>
</dbReference>
<feature type="region of interest" description="Disordered" evidence="1">
    <location>
        <begin position="124"/>
        <end position="143"/>
    </location>
</feature>
<reference evidence="2 3" key="1">
    <citation type="submission" date="2017-10" db="EMBL/GenBank/DDBJ databases">
        <title>Comparative genomics in systemic dimorphic fungi from Ajellomycetaceae.</title>
        <authorList>
            <person name="Munoz J.F."/>
            <person name="Mcewen J.G."/>
            <person name="Clay O.K."/>
            <person name="Cuomo C.A."/>
        </authorList>
    </citation>
    <scope>NUCLEOTIDE SEQUENCE [LARGE SCALE GENOMIC DNA]</scope>
    <source>
        <strain evidence="2 3">UAMH7299</strain>
    </source>
</reference>
<evidence type="ECO:0008006" key="4">
    <source>
        <dbReference type="Google" id="ProtNLM"/>
    </source>
</evidence>
<dbReference type="GO" id="GO:1990112">
    <property type="term" value="C:RQC complex"/>
    <property type="evidence" value="ECO:0007669"/>
    <property type="project" value="TreeGrafter"/>
</dbReference>
<feature type="region of interest" description="Disordered" evidence="1">
    <location>
        <begin position="1"/>
        <end position="116"/>
    </location>
</feature>
<dbReference type="EMBL" id="PDNA01000006">
    <property type="protein sequence ID" value="PGH27545.1"/>
    <property type="molecule type" value="Genomic_DNA"/>
</dbReference>
<evidence type="ECO:0000313" key="2">
    <source>
        <dbReference type="EMBL" id="PGH27545.1"/>
    </source>
</evidence>
<feature type="compositionally biased region" description="Basic residues" evidence="1">
    <location>
        <begin position="85"/>
        <end position="96"/>
    </location>
</feature>